<keyword evidence="2" id="KW-1185">Reference proteome</keyword>
<dbReference type="Pfam" id="PF08868">
    <property type="entry name" value="YugN"/>
    <property type="match status" value="1"/>
</dbReference>
<sequence length="136" mass="15648">MIMLDTALEGKEAVFGRFSMDVHKHGLSLGGNWEYDFGSFDQIIWQEQGESIYLRLPFATIRGKLDHDETVIQFKTPYLIKHVLNIGLDYDSNSLLSAVGLNQFQAPLDTDGHIPHRDRWKQVGEHLIEQLTPYVY</sequence>
<dbReference type="RefSeq" id="WP_377773983.1">
    <property type="nucleotide sequence ID" value="NZ_JBHUHO010000034.1"/>
</dbReference>
<dbReference type="EMBL" id="JBHUHO010000034">
    <property type="protein sequence ID" value="MFD2117121.1"/>
    <property type="molecule type" value="Genomic_DNA"/>
</dbReference>
<dbReference type="InterPro" id="IPR036491">
    <property type="entry name" value="YugN-like_sf"/>
</dbReference>
<evidence type="ECO:0000313" key="2">
    <source>
        <dbReference type="Proteomes" id="UP001597362"/>
    </source>
</evidence>
<gene>
    <name evidence="1" type="ORF">ACFSJH_15430</name>
</gene>
<comment type="caution">
    <text evidence="1">The sequence shown here is derived from an EMBL/GenBank/DDBJ whole genome shotgun (WGS) entry which is preliminary data.</text>
</comment>
<protein>
    <submittedName>
        <fullName evidence="1">YugN family protein</fullName>
    </submittedName>
</protein>
<dbReference type="SUPFAM" id="SSF160755">
    <property type="entry name" value="YugN-like"/>
    <property type="match status" value="1"/>
</dbReference>
<reference evidence="2" key="1">
    <citation type="journal article" date="2019" name="Int. J. Syst. Evol. Microbiol.">
        <title>The Global Catalogue of Microorganisms (GCM) 10K type strain sequencing project: providing services to taxonomists for standard genome sequencing and annotation.</title>
        <authorList>
            <consortium name="The Broad Institute Genomics Platform"/>
            <consortium name="The Broad Institute Genome Sequencing Center for Infectious Disease"/>
            <person name="Wu L."/>
            <person name="Ma J."/>
        </authorList>
    </citation>
    <scope>NUCLEOTIDE SEQUENCE [LARGE SCALE GENOMIC DNA]</scope>
    <source>
        <strain evidence="2">GH52</strain>
    </source>
</reference>
<proteinExistence type="predicted"/>
<name>A0ABW4YN03_9BACL</name>
<dbReference type="Gene3D" id="3.30.310.100">
    <property type="entry name" value="YugN-like"/>
    <property type="match status" value="1"/>
</dbReference>
<dbReference type="Proteomes" id="UP001597362">
    <property type="component" value="Unassembled WGS sequence"/>
</dbReference>
<evidence type="ECO:0000313" key="1">
    <source>
        <dbReference type="EMBL" id="MFD2117121.1"/>
    </source>
</evidence>
<organism evidence="1 2">
    <name type="scientific">Paenibacillus yanchengensis</name>
    <dbReference type="NCBI Taxonomy" id="2035833"/>
    <lineage>
        <taxon>Bacteria</taxon>
        <taxon>Bacillati</taxon>
        <taxon>Bacillota</taxon>
        <taxon>Bacilli</taxon>
        <taxon>Bacillales</taxon>
        <taxon>Paenibacillaceae</taxon>
        <taxon>Paenibacillus</taxon>
    </lineage>
</organism>
<accession>A0ABW4YN03</accession>
<dbReference type="InterPro" id="IPR014967">
    <property type="entry name" value="Uncharacterised_YugN-like"/>
</dbReference>